<dbReference type="Proteomes" id="UP000324222">
    <property type="component" value="Unassembled WGS sequence"/>
</dbReference>
<evidence type="ECO:0000256" key="1">
    <source>
        <dbReference type="SAM" id="MobiDB-lite"/>
    </source>
</evidence>
<protein>
    <submittedName>
        <fullName evidence="2">Uncharacterized protein</fullName>
    </submittedName>
</protein>
<comment type="caution">
    <text evidence="2">The sequence shown here is derived from an EMBL/GenBank/DDBJ whole genome shotgun (WGS) entry which is preliminary data.</text>
</comment>
<name>A0A5B7CIT5_PORTR</name>
<keyword evidence="3" id="KW-1185">Reference proteome</keyword>
<organism evidence="2 3">
    <name type="scientific">Portunus trituberculatus</name>
    <name type="common">Swimming crab</name>
    <name type="synonym">Neptunus trituberculatus</name>
    <dbReference type="NCBI Taxonomy" id="210409"/>
    <lineage>
        <taxon>Eukaryota</taxon>
        <taxon>Metazoa</taxon>
        <taxon>Ecdysozoa</taxon>
        <taxon>Arthropoda</taxon>
        <taxon>Crustacea</taxon>
        <taxon>Multicrustacea</taxon>
        <taxon>Malacostraca</taxon>
        <taxon>Eumalacostraca</taxon>
        <taxon>Eucarida</taxon>
        <taxon>Decapoda</taxon>
        <taxon>Pleocyemata</taxon>
        <taxon>Brachyura</taxon>
        <taxon>Eubrachyura</taxon>
        <taxon>Portunoidea</taxon>
        <taxon>Portunidae</taxon>
        <taxon>Portuninae</taxon>
        <taxon>Portunus</taxon>
    </lineage>
</organism>
<dbReference type="EMBL" id="VSRR010000024">
    <property type="protein sequence ID" value="MPC08296.1"/>
    <property type="molecule type" value="Genomic_DNA"/>
</dbReference>
<dbReference type="AlphaFoldDB" id="A0A5B7CIT5"/>
<evidence type="ECO:0000313" key="2">
    <source>
        <dbReference type="EMBL" id="MPC08296.1"/>
    </source>
</evidence>
<sequence length="71" mass="7639">MADKDEGGSVALNRKEKHLASRRPTLMVRGDSAAQTHCHAHPSSSFTTTCTATITSTFTTKTTTTPPINYT</sequence>
<accession>A0A5B7CIT5</accession>
<evidence type="ECO:0000313" key="3">
    <source>
        <dbReference type="Proteomes" id="UP000324222"/>
    </source>
</evidence>
<reference evidence="2 3" key="1">
    <citation type="submission" date="2019-05" db="EMBL/GenBank/DDBJ databases">
        <title>Another draft genome of Portunus trituberculatus and its Hox gene families provides insights of decapod evolution.</title>
        <authorList>
            <person name="Jeong J.-H."/>
            <person name="Song I."/>
            <person name="Kim S."/>
            <person name="Choi T."/>
            <person name="Kim D."/>
            <person name="Ryu S."/>
            <person name="Kim W."/>
        </authorList>
    </citation>
    <scope>NUCLEOTIDE SEQUENCE [LARGE SCALE GENOMIC DNA]</scope>
    <source>
        <tissue evidence="2">Muscle</tissue>
    </source>
</reference>
<gene>
    <name evidence="2" type="ORF">E2C01_000877</name>
</gene>
<proteinExistence type="predicted"/>
<feature type="region of interest" description="Disordered" evidence="1">
    <location>
        <begin position="1"/>
        <end position="25"/>
    </location>
</feature>